<dbReference type="EMBL" id="CP031442">
    <property type="protein sequence ID" value="AXM07163.1"/>
    <property type="molecule type" value="Genomic_DNA"/>
</dbReference>
<evidence type="ECO:0000256" key="1">
    <source>
        <dbReference type="SAM" id="MobiDB-lite"/>
    </source>
</evidence>
<evidence type="ECO:0000313" key="2">
    <source>
        <dbReference type="EMBL" id="AXM07163.1"/>
    </source>
</evidence>
<sequence length="67" mass="7423">MTKIPTTYMGPGSRVPRPSPRRENCPIRSDDAPVFPPRRMARARPVLLAGRTSTRRSAPADPREPVA</sequence>
<name>A0A2B7JSR3_CUTAC</name>
<proteinExistence type="predicted"/>
<accession>A0A2B7JSR3</accession>
<evidence type="ECO:0000313" key="4">
    <source>
        <dbReference type="Proteomes" id="UP000226191"/>
    </source>
</evidence>
<dbReference type="EMBL" id="MVCE01000010">
    <property type="protein sequence ID" value="PGF31433.1"/>
    <property type="molecule type" value="Genomic_DNA"/>
</dbReference>
<feature type="region of interest" description="Disordered" evidence="1">
    <location>
        <begin position="1"/>
        <end position="67"/>
    </location>
</feature>
<reference evidence="3 4" key="1">
    <citation type="submission" date="2017-02" db="EMBL/GenBank/DDBJ databases">
        <title>Prevalence of linear plasmids in Cutibacterium acnes isolates obtained from cancerous prostatic tissue.</title>
        <authorList>
            <person name="Davidsson S."/>
            <person name="Bruggemann H."/>
        </authorList>
    </citation>
    <scope>NUCLEOTIDE SEQUENCE [LARGE SCALE GENOMIC DNA]</scope>
    <source>
        <strain evidence="3 4">11-78</strain>
    </source>
</reference>
<evidence type="ECO:0000313" key="5">
    <source>
        <dbReference type="Proteomes" id="UP000256621"/>
    </source>
</evidence>
<dbReference type="Proteomes" id="UP000226191">
    <property type="component" value="Unassembled WGS sequence"/>
</dbReference>
<dbReference type="GeneID" id="92858207"/>
<evidence type="ECO:0000313" key="3">
    <source>
        <dbReference type="EMBL" id="PGF31433.1"/>
    </source>
</evidence>
<dbReference type="AlphaFoldDB" id="A0A2B7JSR3"/>
<organism evidence="3 4">
    <name type="scientific">Cutibacterium acnes</name>
    <name type="common">Propionibacterium acnes</name>
    <dbReference type="NCBI Taxonomy" id="1747"/>
    <lineage>
        <taxon>Bacteria</taxon>
        <taxon>Bacillati</taxon>
        <taxon>Actinomycetota</taxon>
        <taxon>Actinomycetes</taxon>
        <taxon>Propionibacteriales</taxon>
        <taxon>Propionibacteriaceae</taxon>
        <taxon>Cutibacterium</taxon>
    </lineage>
</organism>
<dbReference type="RefSeq" id="WP_002519567.1">
    <property type="nucleotide sequence ID" value="NZ_AP019664.1"/>
</dbReference>
<dbReference type="Proteomes" id="UP000256621">
    <property type="component" value="Chromosome"/>
</dbReference>
<feature type="compositionally biased region" description="Basic and acidic residues" evidence="1">
    <location>
        <begin position="20"/>
        <end position="31"/>
    </location>
</feature>
<protein>
    <submittedName>
        <fullName evidence="3">Uncharacterized protein</fullName>
    </submittedName>
</protein>
<reference evidence="2 5" key="2">
    <citation type="submission" date="2018-08" db="EMBL/GenBank/DDBJ databases">
        <title>Genome sequencing of Cutibacterium acnes KCOM 1315.</title>
        <authorList>
            <person name="Kook J.-K."/>
            <person name="Park S.-N."/>
            <person name="Lim Y.K."/>
        </authorList>
    </citation>
    <scope>NUCLEOTIDE SEQUENCE [LARGE SCALE GENOMIC DNA]</scope>
    <source>
        <strain evidence="2 5">KCOM 1315</strain>
    </source>
</reference>
<gene>
    <name evidence="3" type="ORF">B1B09_12460</name>
    <name evidence="2" type="ORF">DXN06_08485</name>
</gene>